<keyword evidence="1" id="KW-1133">Transmembrane helix</keyword>
<keyword evidence="1" id="KW-0812">Transmembrane</keyword>
<protein>
    <submittedName>
        <fullName evidence="2">Uncharacterized protein</fullName>
    </submittedName>
</protein>
<sequence>MQCAYNYTVCYVPFPFLTWFTVILHPVGKTCKPGSAFFHCCMLNCSLQRHCKNVISVISLFCLRLWLSYITPPHHFILRVFKVIFISFFRVSIFWGLQGRFLLGPSRHFSCHFTWGLKGLFFRGLQGLQLQFLSADVYGVFGKDTCLGSNQEREMRD</sequence>
<evidence type="ECO:0000313" key="3">
    <source>
        <dbReference type="Proteomes" id="UP001174909"/>
    </source>
</evidence>
<comment type="caution">
    <text evidence="2">The sequence shown here is derived from an EMBL/GenBank/DDBJ whole genome shotgun (WGS) entry which is preliminary data.</text>
</comment>
<keyword evidence="3" id="KW-1185">Reference proteome</keyword>
<accession>A0AA35SCQ3</accession>
<feature type="transmembrane region" description="Helical" evidence="1">
    <location>
        <begin position="76"/>
        <end position="97"/>
    </location>
</feature>
<dbReference type="AlphaFoldDB" id="A0AA35SCQ3"/>
<dbReference type="Proteomes" id="UP001174909">
    <property type="component" value="Unassembled WGS sequence"/>
</dbReference>
<organism evidence="2 3">
    <name type="scientific">Geodia barretti</name>
    <name type="common">Barrett's horny sponge</name>
    <dbReference type="NCBI Taxonomy" id="519541"/>
    <lineage>
        <taxon>Eukaryota</taxon>
        <taxon>Metazoa</taxon>
        <taxon>Porifera</taxon>
        <taxon>Demospongiae</taxon>
        <taxon>Heteroscleromorpha</taxon>
        <taxon>Tetractinellida</taxon>
        <taxon>Astrophorina</taxon>
        <taxon>Geodiidae</taxon>
        <taxon>Geodia</taxon>
    </lineage>
</organism>
<name>A0AA35SCQ3_GEOBA</name>
<dbReference type="EMBL" id="CASHTH010002296">
    <property type="protein sequence ID" value="CAI8027665.1"/>
    <property type="molecule type" value="Genomic_DNA"/>
</dbReference>
<evidence type="ECO:0000313" key="2">
    <source>
        <dbReference type="EMBL" id="CAI8027665.1"/>
    </source>
</evidence>
<reference evidence="2" key="1">
    <citation type="submission" date="2023-03" db="EMBL/GenBank/DDBJ databases">
        <authorList>
            <person name="Steffen K."/>
            <person name="Cardenas P."/>
        </authorList>
    </citation>
    <scope>NUCLEOTIDE SEQUENCE</scope>
</reference>
<evidence type="ECO:0000256" key="1">
    <source>
        <dbReference type="SAM" id="Phobius"/>
    </source>
</evidence>
<gene>
    <name evidence="2" type="ORF">GBAR_LOCUS15785</name>
</gene>
<keyword evidence="1" id="KW-0472">Membrane</keyword>
<proteinExistence type="predicted"/>